<comment type="caution">
    <text evidence="10">The sequence shown here is derived from an EMBL/GenBank/DDBJ whole genome shotgun (WGS) entry which is preliminary data.</text>
</comment>
<keyword evidence="4 7" id="KW-0720">Serine protease</keyword>
<dbReference type="PANTHER" id="PTHR24271">
    <property type="entry name" value="KALLIKREIN-RELATED"/>
    <property type="match status" value="1"/>
</dbReference>
<dbReference type="InterPro" id="IPR018114">
    <property type="entry name" value="TRYPSIN_HIS"/>
</dbReference>
<dbReference type="InterPro" id="IPR001314">
    <property type="entry name" value="Peptidase_S1A"/>
</dbReference>
<dbReference type="Pfam" id="PF00089">
    <property type="entry name" value="Trypsin"/>
    <property type="match status" value="1"/>
</dbReference>
<dbReference type="PROSITE" id="PS50240">
    <property type="entry name" value="TRYPSIN_DOM"/>
    <property type="match status" value="1"/>
</dbReference>
<dbReference type="PROSITE" id="PS00135">
    <property type="entry name" value="TRYPSIN_SER"/>
    <property type="match status" value="1"/>
</dbReference>
<dbReference type="PROSITE" id="PS00134">
    <property type="entry name" value="TRYPSIN_HIS"/>
    <property type="match status" value="1"/>
</dbReference>
<feature type="chain" id="PRO_5029876888" evidence="8">
    <location>
        <begin position="27"/>
        <end position="263"/>
    </location>
</feature>
<dbReference type="AlphaFoldDB" id="A0A7J7XZD8"/>
<gene>
    <name evidence="10" type="ORF">mMyoMyo1_006121</name>
</gene>
<dbReference type="PRINTS" id="PR00722">
    <property type="entry name" value="CHYMOTRYPSIN"/>
</dbReference>
<evidence type="ECO:0000256" key="8">
    <source>
        <dbReference type="SAM" id="SignalP"/>
    </source>
</evidence>
<organism evidence="10 11">
    <name type="scientific">Myotis myotis</name>
    <name type="common">Greater mouse-eared bat</name>
    <name type="synonym">Vespertilio myotis</name>
    <dbReference type="NCBI Taxonomy" id="51298"/>
    <lineage>
        <taxon>Eukaryota</taxon>
        <taxon>Metazoa</taxon>
        <taxon>Chordata</taxon>
        <taxon>Craniata</taxon>
        <taxon>Vertebrata</taxon>
        <taxon>Euteleostomi</taxon>
        <taxon>Mammalia</taxon>
        <taxon>Eutheria</taxon>
        <taxon>Laurasiatheria</taxon>
        <taxon>Chiroptera</taxon>
        <taxon>Yangochiroptera</taxon>
        <taxon>Vespertilionidae</taxon>
        <taxon>Myotis</taxon>
    </lineage>
</organism>
<accession>A0A7J7XZD8</accession>
<dbReference type="Proteomes" id="UP000527355">
    <property type="component" value="Unassembled WGS sequence"/>
</dbReference>
<keyword evidence="6" id="KW-1015">Disulfide bond</keyword>
<feature type="domain" description="Peptidase S1" evidence="9">
    <location>
        <begin position="29"/>
        <end position="260"/>
    </location>
</feature>
<dbReference type="EMBL" id="JABWUV010000005">
    <property type="protein sequence ID" value="KAF6354935.1"/>
    <property type="molecule type" value="Genomic_DNA"/>
</dbReference>
<dbReference type="InterPro" id="IPR033116">
    <property type="entry name" value="TRYPSIN_SER"/>
</dbReference>
<dbReference type="InterPro" id="IPR001254">
    <property type="entry name" value="Trypsin_dom"/>
</dbReference>
<dbReference type="PANTHER" id="PTHR24271:SF69">
    <property type="entry name" value="GRANZYME A"/>
    <property type="match status" value="1"/>
</dbReference>
<keyword evidence="1 7" id="KW-0645">Protease</keyword>
<evidence type="ECO:0000256" key="4">
    <source>
        <dbReference type="ARBA" id="ARBA00022825"/>
    </source>
</evidence>
<keyword evidence="5" id="KW-0865">Zymogen</keyword>
<dbReference type="FunFam" id="2.40.10.10:FF:000120">
    <property type="entry name" value="Putative serine protease"/>
    <property type="match status" value="1"/>
</dbReference>
<dbReference type="CDD" id="cd00190">
    <property type="entry name" value="Tryp_SPc"/>
    <property type="match status" value="1"/>
</dbReference>
<dbReference type="SMART" id="SM00020">
    <property type="entry name" value="Tryp_SPc"/>
    <property type="match status" value="1"/>
</dbReference>
<evidence type="ECO:0000313" key="11">
    <source>
        <dbReference type="Proteomes" id="UP000527355"/>
    </source>
</evidence>
<protein>
    <submittedName>
        <fullName evidence="10">Granzyme A</fullName>
    </submittedName>
</protein>
<keyword evidence="2 8" id="KW-0732">Signal</keyword>
<feature type="signal peptide" evidence="8">
    <location>
        <begin position="1"/>
        <end position="26"/>
    </location>
</feature>
<keyword evidence="11" id="KW-1185">Reference proteome</keyword>
<dbReference type="InterPro" id="IPR009003">
    <property type="entry name" value="Peptidase_S1_PA"/>
</dbReference>
<proteinExistence type="predicted"/>
<dbReference type="Gene3D" id="2.40.10.10">
    <property type="entry name" value="Trypsin-like serine proteases"/>
    <property type="match status" value="2"/>
</dbReference>
<evidence type="ECO:0000313" key="10">
    <source>
        <dbReference type="EMBL" id="KAF6354935.1"/>
    </source>
</evidence>
<dbReference type="GO" id="GO:0043065">
    <property type="term" value="P:positive regulation of apoptotic process"/>
    <property type="evidence" value="ECO:0007669"/>
    <property type="project" value="TreeGrafter"/>
</dbReference>
<dbReference type="InterPro" id="IPR043504">
    <property type="entry name" value="Peptidase_S1_PA_chymotrypsin"/>
</dbReference>
<dbReference type="VEuPathDB" id="HostDB:GeneID_118656980"/>
<sequence>MRGSRAALASALSAATFLLLLPGGLCARIIGGTEVTAHSRPYMALIKGTNDSLCAGALIADAWVLTAAHCALNRSSQVILGAHSQSKQEPEKQIMSVKKQIPFPHYNKNRHEGDLKLLKLGRKATINRHVAILRLPKRGEDVKPGTKCHVAGWGLIHNRYLSASDTLREVWVTVLDRETCNGPKYYGHKPVIGRDMICAGDRRGGKDTCNGDSGSPLICEGTFRGVTSFGKPGKCGDPRGPGVYMLLSQKYLNWITKTMRRAA</sequence>
<keyword evidence="3 7" id="KW-0378">Hydrolase</keyword>
<name>A0A7J7XZD8_MYOMY</name>
<evidence type="ECO:0000256" key="3">
    <source>
        <dbReference type="ARBA" id="ARBA00022801"/>
    </source>
</evidence>
<dbReference type="GO" id="GO:0006508">
    <property type="term" value="P:proteolysis"/>
    <property type="evidence" value="ECO:0007669"/>
    <property type="project" value="UniProtKB-KW"/>
</dbReference>
<evidence type="ECO:0000256" key="5">
    <source>
        <dbReference type="ARBA" id="ARBA00023145"/>
    </source>
</evidence>
<dbReference type="OrthoDB" id="6755574at2759"/>
<evidence type="ECO:0000256" key="1">
    <source>
        <dbReference type="ARBA" id="ARBA00022670"/>
    </source>
</evidence>
<reference evidence="10 11" key="1">
    <citation type="journal article" date="2020" name="Nature">
        <title>Six reference-quality genomes reveal evolution of bat adaptations.</title>
        <authorList>
            <person name="Jebb D."/>
            <person name="Huang Z."/>
            <person name="Pippel M."/>
            <person name="Hughes G.M."/>
            <person name="Lavrichenko K."/>
            <person name="Devanna P."/>
            <person name="Winkler S."/>
            <person name="Jermiin L.S."/>
            <person name="Skirmuntt E.C."/>
            <person name="Katzourakis A."/>
            <person name="Burkitt-Gray L."/>
            <person name="Ray D.A."/>
            <person name="Sullivan K.A.M."/>
            <person name="Roscito J.G."/>
            <person name="Kirilenko B.M."/>
            <person name="Davalos L.M."/>
            <person name="Corthals A.P."/>
            <person name="Power M.L."/>
            <person name="Jones G."/>
            <person name="Ransome R.D."/>
            <person name="Dechmann D.K.N."/>
            <person name="Locatelli A.G."/>
            <person name="Puechmaille S.J."/>
            <person name="Fedrigo O."/>
            <person name="Jarvis E.D."/>
            <person name="Hiller M."/>
            <person name="Vernes S.C."/>
            <person name="Myers E.W."/>
            <person name="Teeling E.C."/>
        </authorList>
    </citation>
    <scope>NUCLEOTIDE SEQUENCE [LARGE SCALE GENOMIC DNA]</scope>
    <source>
        <strain evidence="10">MMyoMyo1</strain>
        <tissue evidence="10">Flight muscle</tissue>
    </source>
</reference>
<evidence type="ECO:0000256" key="6">
    <source>
        <dbReference type="ARBA" id="ARBA00023157"/>
    </source>
</evidence>
<dbReference type="SUPFAM" id="SSF50494">
    <property type="entry name" value="Trypsin-like serine proteases"/>
    <property type="match status" value="1"/>
</dbReference>
<dbReference type="GO" id="GO:0004252">
    <property type="term" value="F:serine-type endopeptidase activity"/>
    <property type="evidence" value="ECO:0007669"/>
    <property type="project" value="InterPro"/>
</dbReference>
<evidence type="ECO:0000256" key="7">
    <source>
        <dbReference type="RuleBase" id="RU363034"/>
    </source>
</evidence>
<evidence type="ECO:0000256" key="2">
    <source>
        <dbReference type="ARBA" id="ARBA00022729"/>
    </source>
</evidence>
<evidence type="ECO:0000259" key="9">
    <source>
        <dbReference type="PROSITE" id="PS50240"/>
    </source>
</evidence>